<feature type="compositionally biased region" description="Polar residues" evidence="1">
    <location>
        <begin position="86"/>
        <end position="95"/>
    </location>
</feature>
<evidence type="ECO:0000313" key="3">
    <source>
        <dbReference type="Proteomes" id="UP001437256"/>
    </source>
</evidence>
<comment type="caution">
    <text evidence="2">The sequence shown here is derived from an EMBL/GenBank/DDBJ whole genome shotgun (WGS) entry which is preliminary data.</text>
</comment>
<keyword evidence="3" id="KW-1185">Reference proteome</keyword>
<dbReference type="EMBL" id="JBBXMP010000043">
    <property type="protein sequence ID" value="KAL0065784.1"/>
    <property type="molecule type" value="Genomic_DNA"/>
</dbReference>
<sequence>MATLAVVTNRVSAIPFSELARGLPSDITHVAIDEDTSHYLAFKRDGTLHSRYPIEMNTGMNISAIGYPDRAALLCVTDEVIQVKSTAGSLSSPGTDPTGHDCQTRQTTSNSAIVGTTGKVTVSVEQGFSSESSYTVTSMCDPNLGYKGRDSSFA</sequence>
<evidence type="ECO:0000313" key="2">
    <source>
        <dbReference type="EMBL" id="KAL0065784.1"/>
    </source>
</evidence>
<dbReference type="Proteomes" id="UP001437256">
    <property type="component" value="Unassembled WGS sequence"/>
</dbReference>
<evidence type="ECO:0000256" key="1">
    <source>
        <dbReference type="SAM" id="MobiDB-lite"/>
    </source>
</evidence>
<feature type="region of interest" description="Disordered" evidence="1">
    <location>
        <begin position="86"/>
        <end position="110"/>
    </location>
</feature>
<gene>
    <name evidence="2" type="ORF">AAF712_007272</name>
</gene>
<name>A0ABR2ZYB9_9AGAR</name>
<accession>A0ABR2ZYB9</accession>
<protein>
    <submittedName>
        <fullName evidence="2">Uncharacterized protein</fullName>
    </submittedName>
</protein>
<organism evidence="2 3">
    <name type="scientific">Marasmius tenuissimus</name>
    <dbReference type="NCBI Taxonomy" id="585030"/>
    <lineage>
        <taxon>Eukaryota</taxon>
        <taxon>Fungi</taxon>
        <taxon>Dikarya</taxon>
        <taxon>Basidiomycota</taxon>
        <taxon>Agaricomycotina</taxon>
        <taxon>Agaricomycetes</taxon>
        <taxon>Agaricomycetidae</taxon>
        <taxon>Agaricales</taxon>
        <taxon>Marasmiineae</taxon>
        <taxon>Marasmiaceae</taxon>
        <taxon>Marasmius</taxon>
    </lineage>
</organism>
<reference evidence="2 3" key="1">
    <citation type="submission" date="2024-05" db="EMBL/GenBank/DDBJ databases">
        <title>A draft genome resource for the thread blight pathogen Marasmius tenuissimus strain MS-2.</title>
        <authorList>
            <person name="Yulfo-Soto G.E."/>
            <person name="Baruah I.K."/>
            <person name="Amoako-Attah I."/>
            <person name="Bukari Y."/>
            <person name="Meinhardt L.W."/>
            <person name="Bailey B.A."/>
            <person name="Cohen S.P."/>
        </authorList>
    </citation>
    <scope>NUCLEOTIDE SEQUENCE [LARGE SCALE GENOMIC DNA]</scope>
    <source>
        <strain evidence="2 3">MS-2</strain>
    </source>
</reference>
<proteinExistence type="predicted"/>